<evidence type="ECO:0000256" key="1">
    <source>
        <dbReference type="SAM" id="MobiDB-lite"/>
    </source>
</evidence>
<proteinExistence type="predicted"/>
<evidence type="ECO:0008006" key="4">
    <source>
        <dbReference type="Google" id="ProtNLM"/>
    </source>
</evidence>
<dbReference type="InterPro" id="IPR027417">
    <property type="entry name" value="P-loop_NTPase"/>
</dbReference>
<reference evidence="2 3" key="1">
    <citation type="journal article" date="2019" name="Nat. Ecol. Evol.">
        <title>Megaphylogeny resolves global patterns of mushroom evolution.</title>
        <authorList>
            <person name="Varga T."/>
            <person name="Krizsan K."/>
            <person name="Foldi C."/>
            <person name="Dima B."/>
            <person name="Sanchez-Garcia M."/>
            <person name="Sanchez-Ramirez S."/>
            <person name="Szollosi G.J."/>
            <person name="Szarkandi J.G."/>
            <person name="Papp V."/>
            <person name="Albert L."/>
            <person name="Andreopoulos W."/>
            <person name="Angelini C."/>
            <person name="Antonin V."/>
            <person name="Barry K.W."/>
            <person name="Bougher N.L."/>
            <person name="Buchanan P."/>
            <person name="Buyck B."/>
            <person name="Bense V."/>
            <person name="Catcheside P."/>
            <person name="Chovatia M."/>
            <person name="Cooper J."/>
            <person name="Damon W."/>
            <person name="Desjardin D."/>
            <person name="Finy P."/>
            <person name="Geml J."/>
            <person name="Haridas S."/>
            <person name="Hughes K."/>
            <person name="Justo A."/>
            <person name="Karasinski D."/>
            <person name="Kautmanova I."/>
            <person name="Kiss B."/>
            <person name="Kocsube S."/>
            <person name="Kotiranta H."/>
            <person name="LaButti K.M."/>
            <person name="Lechner B.E."/>
            <person name="Liimatainen K."/>
            <person name="Lipzen A."/>
            <person name="Lukacs Z."/>
            <person name="Mihaltcheva S."/>
            <person name="Morgado L.N."/>
            <person name="Niskanen T."/>
            <person name="Noordeloos M.E."/>
            <person name="Ohm R.A."/>
            <person name="Ortiz-Santana B."/>
            <person name="Ovrebo C."/>
            <person name="Racz N."/>
            <person name="Riley R."/>
            <person name="Savchenko A."/>
            <person name="Shiryaev A."/>
            <person name="Soop K."/>
            <person name="Spirin V."/>
            <person name="Szebenyi C."/>
            <person name="Tomsovsky M."/>
            <person name="Tulloss R.E."/>
            <person name="Uehling J."/>
            <person name="Grigoriev I.V."/>
            <person name="Vagvolgyi C."/>
            <person name="Papp T."/>
            <person name="Martin F.M."/>
            <person name="Miettinen O."/>
            <person name="Hibbett D.S."/>
            <person name="Nagy L.G."/>
        </authorList>
    </citation>
    <scope>NUCLEOTIDE SEQUENCE [LARGE SCALE GENOMIC DNA]</scope>
    <source>
        <strain evidence="2 3">FP101781</strain>
    </source>
</reference>
<evidence type="ECO:0000313" key="2">
    <source>
        <dbReference type="EMBL" id="TEB26432.1"/>
    </source>
</evidence>
<name>A0A4Y7SX63_COPMI</name>
<dbReference type="STRING" id="71717.A0A4Y7SX63"/>
<comment type="caution">
    <text evidence="2">The sequence shown here is derived from an EMBL/GenBank/DDBJ whole genome shotgun (WGS) entry which is preliminary data.</text>
</comment>
<gene>
    <name evidence="2" type="ORF">FA13DRAFT_1816885</name>
</gene>
<dbReference type="AlphaFoldDB" id="A0A4Y7SX63"/>
<dbReference type="Gene3D" id="3.40.50.300">
    <property type="entry name" value="P-loop containing nucleotide triphosphate hydrolases"/>
    <property type="match status" value="1"/>
</dbReference>
<feature type="compositionally biased region" description="Basic and acidic residues" evidence="1">
    <location>
        <begin position="255"/>
        <end position="269"/>
    </location>
</feature>
<accession>A0A4Y7SX63</accession>
<feature type="region of interest" description="Disordered" evidence="1">
    <location>
        <begin position="247"/>
        <end position="284"/>
    </location>
</feature>
<sequence length="284" mass="31981">MAKLFSRDRASDPRWGDARDTDIVVPVIGDTGAGKSYFINQVLHSVGRGDGVVEGKALEPCTGDIRPVVVENQTEGYRHLKNPDFELLKRLADWLKDSYRTGTVLGGIVYLHDISATRCRPDGFQKKLERLNQLYDDKVPFSAVVFVTSKWGYDPEEVSMRRETQYQEDHWKNILKPRNGEKEEGSAWDIVASILKEVEERAVNGVLSEVQRIERNSISARDAQAASDLRSALENMRQAEAQMLALQESVDGDSDSERKRRLGEAEQKRATPLPEDTEACIFVA</sequence>
<organism evidence="2 3">
    <name type="scientific">Coprinellus micaceus</name>
    <name type="common">Glistening ink-cap mushroom</name>
    <name type="synonym">Coprinus micaceus</name>
    <dbReference type="NCBI Taxonomy" id="71717"/>
    <lineage>
        <taxon>Eukaryota</taxon>
        <taxon>Fungi</taxon>
        <taxon>Dikarya</taxon>
        <taxon>Basidiomycota</taxon>
        <taxon>Agaricomycotina</taxon>
        <taxon>Agaricomycetes</taxon>
        <taxon>Agaricomycetidae</taxon>
        <taxon>Agaricales</taxon>
        <taxon>Agaricineae</taxon>
        <taxon>Psathyrellaceae</taxon>
        <taxon>Coprinellus</taxon>
    </lineage>
</organism>
<protein>
    <recommendedName>
        <fullName evidence="4">G domain-containing protein</fullName>
    </recommendedName>
</protein>
<dbReference type="OrthoDB" id="8954335at2759"/>
<keyword evidence="3" id="KW-1185">Reference proteome</keyword>
<dbReference type="SUPFAM" id="SSF52540">
    <property type="entry name" value="P-loop containing nucleoside triphosphate hydrolases"/>
    <property type="match status" value="1"/>
</dbReference>
<dbReference type="EMBL" id="QPFP01000048">
    <property type="protein sequence ID" value="TEB26432.1"/>
    <property type="molecule type" value="Genomic_DNA"/>
</dbReference>
<dbReference type="Proteomes" id="UP000298030">
    <property type="component" value="Unassembled WGS sequence"/>
</dbReference>
<evidence type="ECO:0000313" key="3">
    <source>
        <dbReference type="Proteomes" id="UP000298030"/>
    </source>
</evidence>